<keyword evidence="1" id="KW-1133">Transmembrane helix</keyword>
<gene>
    <name evidence="2" type="ORF">PLOB_00019481</name>
</gene>
<proteinExistence type="predicted"/>
<sequence length="188" mass="20112">MSERAVSTAVSDFVLAGCTYYAAINVYEKSFYAAWGLICVAVAASLGVLNFGKMLPRRVHSDVIRLHALFTWLASSVGIPFIAAGFCFYHRKPANATFHFVSSVGACLLSLLHTPLKEKLSIVVSSLAVIGILLVTFINSNFSASAGALAYGLASAVKSTNFLGLPGVDWFHYVLAVANLLLMFGLIK</sequence>
<keyword evidence="1" id="KW-0472">Membrane</keyword>
<accession>A0ABN8RHM0</accession>
<evidence type="ECO:0000256" key="1">
    <source>
        <dbReference type="SAM" id="Phobius"/>
    </source>
</evidence>
<comment type="caution">
    <text evidence="2">The sequence shown here is derived from an EMBL/GenBank/DDBJ whole genome shotgun (WGS) entry which is preliminary data.</text>
</comment>
<protein>
    <submittedName>
        <fullName evidence="2">Uncharacterized protein</fullName>
    </submittedName>
</protein>
<feature type="transmembrane region" description="Helical" evidence="1">
    <location>
        <begin position="31"/>
        <end position="49"/>
    </location>
</feature>
<feature type="transmembrane region" description="Helical" evidence="1">
    <location>
        <begin position="6"/>
        <end position="24"/>
    </location>
</feature>
<dbReference type="Proteomes" id="UP001159405">
    <property type="component" value="Unassembled WGS sequence"/>
</dbReference>
<feature type="transmembrane region" description="Helical" evidence="1">
    <location>
        <begin position="69"/>
        <end position="89"/>
    </location>
</feature>
<keyword evidence="1" id="KW-0812">Transmembrane</keyword>
<keyword evidence="3" id="KW-1185">Reference proteome</keyword>
<dbReference type="EMBL" id="CALNXK010000228">
    <property type="protein sequence ID" value="CAH3177648.1"/>
    <property type="molecule type" value="Genomic_DNA"/>
</dbReference>
<evidence type="ECO:0000313" key="2">
    <source>
        <dbReference type="EMBL" id="CAH3177648.1"/>
    </source>
</evidence>
<feature type="transmembrane region" description="Helical" evidence="1">
    <location>
        <begin position="120"/>
        <end position="139"/>
    </location>
</feature>
<organism evidence="2 3">
    <name type="scientific">Porites lobata</name>
    <dbReference type="NCBI Taxonomy" id="104759"/>
    <lineage>
        <taxon>Eukaryota</taxon>
        <taxon>Metazoa</taxon>
        <taxon>Cnidaria</taxon>
        <taxon>Anthozoa</taxon>
        <taxon>Hexacorallia</taxon>
        <taxon>Scleractinia</taxon>
        <taxon>Fungiina</taxon>
        <taxon>Poritidae</taxon>
        <taxon>Porites</taxon>
    </lineage>
</organism>
<evidence type="ECO:0000313" key="3">
    <source>
        <dbReference type="Proteomes" id="UP001159405"/>
    </source>
</evidence>
<feature type="transmembrane region" description="Helical" evidence="1">
    <location>
        <begin position="170"/>
        <end position="187"/>
    </location>
</feature>
<reference evidence="2 3" key="1">
    <citation type="submission" date="2022-05" db="EMBL/GenBank/DDBJ databases">
        <authorList>
            <consortium name="Genoscope - CEA"/>
            <person name="William W."/>
        </authorList>
    </citation>
    <scope>NUCLEOTIDE SEQUENCE [LARGE SCALE GENOMIC DNA]</scope>
</reference>
<name>A0ABN8RHM0_9CNID</name>
<feature type="transmembrane region" description="Helical" evidence="1">
    <location>
        <begin position="96"/>
        <end position="114"/>
    </location>
</feature>